<gene>
    <name evidence="5" type="ORF">H9913_00565</name>
</gene>
<dbReference type="InterPro" id="IPR028584">
    <property type="entry name" value="Cellobiose_2_epim"/>
</dbReference>
<proteinExistence type="inferred from homology"/>
<dbReference type="PANTHER" id="PTHR15108">
    <property type="entry name" value="N-ACYLGLUCOSAMINE-2-EPIMERASE"/>
    <property type="match status" value="1"/>
</dbReference>
<dbReference type="GO" id="GO:0005975">
    <property type="term" value="P:carbohydrate metabolic process"/>
    <property type="evidence" value="ECO:0007669"/>
    <property type="project" value="InterPro"/>
</dbReference>
<dbReference type="GO" id="GO:0047736">
    <property type="term" value="F:cellobiose epimerase activity"/>
    <property type="evidence" value="ECO:0007669"/>
    <property type="project" value="UniProtKB-UniRule"/>
</dbReference>
<dbReference type="EMBL" id="DWUX01000007">
    <property type="protein sequence ID" value="HJD38492.1"/>
    <property type="molecule type" value="Genomic_DNA"/>
</dbReference>
<protein>
    <recommendedName>
        <fullName evidence="4">Cellobiose 2-epimerase</fullName>
        <shortName evidence="4">CE</shortName>
        <ecNumber evidence="4">5.1.3.11</ecNumber>
    </recommendedName>
</protein>
<name>A0A9D2U3I1_9FIRM</name>
<evidence type="ECO:0000256" key="4">
    <source>
        <dbReference type="HAMAP-Rule" id="MF_00929"/>
    </source>
</evidence>
<comment type="similarity">
    <text evidence="4">Belongs to the cellobiose 2-epimerase family.</text>
</comment>
<reference evidence="5" key="2">
    <citation type="submission" date="2021-04" db="EMBL/GenBank/DDBJ databases">
        <authorList>
            <person name="Gilroy R."/>
        </authorList>
    </citation>
    <scope>NUCLEOTIDE SEQUENCE</scope>
    <source>
        <strain evidence="5">ChiW19-6364</strain>
    </source>
</reference>
<sequence>MQDIRTFADDVKKHLTERIIPFWKSLRDEEYGGYYGWLGYDLVLDKKAVKGCILNSRILWFFSNAYLLLGEKSLLQEAEHGWNFLKDRCVDRENGGVYWSLSYDGKPEDTTKHTYNQAFAMYALSSYYDASGDREALELAWDLYHLIETRCRDEYGYLEAFNIRFEPEDNDKLSENGVMAEKTMNTLLHVFEAYTEFYRVTKAPEVEEKIKFMLDLVEKKIYNRDLGRQEVFFDRKWNSLIDLYSYGHDIETAWLVDRGLDILGDPVYKERLSPITKEITKNIYERAYIGHSLVNEAENGMVDTTRVWWVQAEAVVGFLNGWQRSPEHREYLEAAEDIWKYIKEKIVDHRAGSEWFWAVDQEGNPLDKPVVEPWKCPYHNGRMCMEVIRRTENVT</sequence>
<dbReference type="InterPro" id="IPR010819">
    <property type="entry name" value="AGE/CE"/>
</dbReference>
<dbReference type="Pfam" id="PF07221">
    <property type="entry name" value="GlcNAc_2-epim"/>
    <property type="match status" value="1"/>
</dbReference>
<evidence type="ECO:0000256" key="1">
    <source>
        <dbReference type="ARBA" id="ARBA00001470"/>
    </source>
</evidence>
<keyword evidence="3 4" id="KW-0413">Isomerase</keyword>
<accession>A0A9D2U3I1</accession>
<evidence type="ECO:0000313" key="6">
    <source>
        <dbReference type="Proteomes" id="UP000823850"/>
    </source>
</evidence>
<dbReference type="InterPro" id="IPR008928">
    <property type="entry name" value="6-hairpin_glycosidase_sf"/>
</dbReference>
<dbReference type="SUPFAM" id="SSF48208">
    <property type="entry name" value="Six-hairpin glycosidases"/>
    <property type="match status" value="1"/>
</dbReference>
<dbReference type="Gene3D" id="1.50.10.10">
    <property type="match status" value="1"/>
</dbReference>
<comment type="catalytic activity">
    <reaction evidence="1 4">
        <text>D-cellobiose = beta-D-glucosyl-(1-&gt;4)-D-mannopyranose</text>
        <dbReference type="Rhea" id="RHEA:23384"/>
        <dbReference type="ChEBI" id="CHEBI:17057"/>
        <dbReference type="ChEBI" id="CHEBI:47931"/>
        <dbReference type="EC" id="5.1.3.11"/>
    </reaction>
</comment>
<dbReference type="EC" id="5.1.3.11" evidence="4"/>
<comment type="function">
    <text evidence="4">Catalyzes the reversible epimerization of cellobiose to 4-O-beta-D-glucopyranosyl-D-mannose (Glc-Man).</text>
</comment>
<dbReference type="Proteomes" id="UP000823850">
    <property type="component" value="Unassembled WGS sequence"/>
</dbReference>
<comment type="caution">
    <text evidence="5">The sequence shown here is derived from an EMBL/GenBank/DDBJ whole genome shotgun (WGS) entry which is preliminary data.</text>
</comment>
<dbReference type="HAMAP" id="MF_00929">
    <property type="entry name" value="Cellobiose_2_epim"/>
    <property type="match status" value="1"/>
</dbReference>
<reference evidence="5" key="1">
    <citation type="journal article" date="2021" name="PeerJ">
        <title>Extensive microbial diversity within the chicken gut microbiome revealed by metagenomics and culture.</title>
        <authorList>
            <person name="Gilroy R."/>
            <person name="Ravi A."/>
            <person name="Getino M."/>
            <person name="Pursley I."/>
            <person name="Horton D.L."/>
            <person name="Alikhan N.F."/>
            <person name="Baker D."/>
            <person name="Gharbi K."/>
            <person name="Hall N."/>
            <person name="Watson M."/>
            <person name="Adriaenssens E.M."/>
            <person name="Foster-Nyarko E."/>
            <person name="Jarju S."/>
            <person name="Secka A."/>
            <person name="Antonio M."/>
            <person name="Oren A."/>
            <person name="Chaudhuri R.R."/>
            <person name="La Ragione R."/>
            <person name="Hildebrand F."/>
            <person name="Pallen M.J."/>
        </authorList>
    </citation>
    <scope>NUCLEOTIDE SEQUENCE</scope>
    <source>
        <strain evidence="5">ChiW19-6364</strain>
    </source>
</reference>
<comment type="similarity">
    <text evidence="2">Belongs to the N-acylglucosamine 2-epimerase family.</text>
</comment>
<dbReference type="AlphaFoldDB" id="A0A9D2U3I1"/>
<evidence type="ECO:0000256" key="3">
    <source>
        <dbReference type="ARBA" id="ARBA00023235"/>
    </source>
</evidence>
<evidence type="ECO:0000256" key="2">
    <source>
        <dbReference type="ARBA" id="ARBA00008558"/>
    </source>
</evidence>
<organism evidence="5 6">
    <name type="scientific">Candidatus Blautia stercoripullorum</name>
    <dbReference type="NCBI Taxonomy" id="2838502"/>
    <lineage>
        <taxon>Bacteria</taxon>
        <taxon>Bacillati</taxon>
        <taxon>Bacillota</taxon>
        <taxon>Clostridia</taxon>
        <taxon>Lachnospirales</taxon>
        <taxon>Lachnospiraceae</taxon>
        <taxon>Blautia</taxon>
    </lineage>
</organism>
<evidence type="ECO:0000313" key="5">
    <source>
        <dbReference type="EMBL" id="HJD38492.1"/>
    </source>
</evidence>
<dbReference type="InterPro" id="IPR012341">
    <property type="entry name" value="6hp_glycosidase-like_sf"/>
</dbReference>